<dbReference type="EnsemblMetazoa" id="SMAR001514-RA">
    <property type="protein sequence ID" value="SMAR001514-PA"/>
    <property type="gene ID" value="SMAR001514"/>
</dbReference>
<feature type="domain" description="DUF5641" evidence="2">
    <location>
        <begin position="391"/>
        <end position="475"/>
    </location>
</feature>
<dbReference type="PANTHER" id="PTHR47331">
    <property type="entry name" value="PHD-TYPE DOMAIN-CONTAINING PROTEIN"/>
    <property type="match status" value="1"/>
</dbReference>
<dbReference type="PhylomeDB" id="T1IKR1"/>
<dbReference type="Pfam" id="PF18701">
    <property type="entry name" value="DUF5641"/>
    <property type="match status" value="1"/>
</dbReference>
<evidence type="ECO:0000313" key="4">
    <source>
        <dbReference type="Proteomes" id="UP000014500"/>
    </source>
</evidence>
<sequence>MSIAPFGIRSAKFEMRNEVQVTLRSREDSSSFFKLQAIAVPYITSSVTKGLSVDVQKLLDERGIELNPERTEKRSEGVSVLVGTEYFWHMVNGRIERLVPGLVALETRFGWTIHGSHTISTTRNRDLVLPVNLTRIDEKLDCRLQQFWELDAIGIKHESHTDTQDADQQALESFHQSLTWKDDRYEVRLPWLTEKSELDDNYNIALRRFWNLIRKFKQDPNFDSSEATLTRTCQEIKQILSTAHMDLTKWVSNSSRKIPNGSPLTVSELQDAEKHWIRFMQRESFGREVTAIKAGQQIKAKSRLTQTPCVMDENELLQVKTRVPWSEVHHTATGPWVIDNKHYLTQLIVRDAHVRVFHGGLEDTLAELRQRFWIPRARTTIKKTLRDCFVCRKIWKRWRHEYLTELRVFNNTKRQADLRADDVVLIQDENQPRSAWIMGQITEVFKRRDGHVRSCEIRLTTGKTLRRPVQRLCVLETHDEGVTSNEGGLGHQVGSAPVPKG</sequence>
<evidence type="ECO:0000259" key="2">
    <source>
        <dbReference type="Pfam" id="PF18701"/>
    </source>
</evidence>
<proteinExistence type="predicted"/>
<name>T1IKR1_STRMM</name>
<dbReference type="Proteomes" id="UP000014500">
    <property type="component" value="Unassembled WGS sequence"/>
</dbReference>
<dbReference type="Gene3D" id="1.10.340.70">
    <property type="match status" value="1"/>
</dbReference>
<dbReference type="PANTHER" id="PTHR47331:SF1">
    <property type="entry name" value="GAG-LIKE PROTEIN"/>
    <property type="match status" value="1"/>
</dbReference>
<evidence type="ECO:0000256" key="1">
    <source>
        <dbReference type="SAM" id="MobiDB-lite"/>
    </source>
</evidence>
<protein>
    <recommendedName>
        <fullName evidence="2">DUF5641 domain-containing protein</fullName>
    </recommendedName>
</protein>
<accession>T1IKR1</accession>
<dbReference type="EMBL" id="JH430607">
    <property type="status" value="NOT_ANNOTATED_CDS"/>
    <property type="molecule type" value="Genomic_DNA"/>
</dbReference>
<dbReference type="STRING" id="126957.T1IKR1"/>
<dbReference type="eggNOG" id="KOG0017">
    <property type="taxonomic scope" value="Eukaryota"/>
</dbReference>
<dbReference type="OMA" id="EQNILEC"/>
<organism evidence="3 4">
    <name type="scientific">Strigamia maritima</name>
    <name type="common">European centipede</name>
    <name type="synonym">Geophilus maritimus</name>
    <dbReference type="NCBI Taxonomy" id="126957"/>
    <lineage>
        <taxon>Eukaryota</taxon>
        <taxon>Metazoa</taxon>
        <taxon>Ecdysozoa</taxon>
        <taxon>Arthropoda</taxon>
        <taxon>Myriapoda</taxon>
        <taxon>Chilopoda</taxon>
        <taxon>Pleurostigmophora</taxon>
        <taxon>Geophilomorpha</taxon>
        <taxon>Linotaeniidae</taxon>
        <taxon>Strigamia</taxon>
    </lineage>
</organism>
<evidence type="ECO:0000313" key="3">
    <source>
        <dbReference type="EnsemblMetazoa" id="SMAR001514-PA"/>
    </source>
</evidence>
<keyword evidence="4" id="KW-1185">Reference proteome</keyword>
<dbReference type="HOGENOM" id="CLU_544381_0_0_1"/>
<reference evidence="4" key="1">
    <citation type="submission" date="2011-05" db="EMBL/GenBank/DDBJ databases">
        <authorList>
            <person name="Richards S.R."/>
            <person name="Qu J."/>
            <person name="Jiang H."/>
            <person name="Jhangiani S.N."/>
            <person name="Agravi P."/>
            <person name="Goodspeed R."/>
            <person name="Gross S."/>
            <person name="Mandapat C."/>
            <person name="Jackson L."/>
            <person name="Mathew T."/>
            <person name="Pu L."/>
            <person name="Thornton R."/>
            <person name="Saada N."/>
            <person name="Wilczek-Boney K.B."/>
            <person name="Lee S."/>
            <person name="Kovar C."/>
            <person name="Wu Y."/>
            <person name="Scherer S.E."/>
            <person name="Worley K.C."/>
            <person name="Muzny D.M."/>
            <person name="Gibbs R."/>
        </authorList>
    </citation>
    <scope>NUCLEOTIDE SEQUENCE</scope>
    <source>
        <strain evidence="4">Brora</strain>
    </source>
</reference>
<feature type="region of interest" description="Disordered" evidence="1">
    <location>
        <begin position="481"/>
        <end position="501"/>
    </location>
</feature>
<reference evidence="3" key="2">
    <citation type="submission" date="2015-02" db="UniProtKB">
        <authorList>
            <consortium name="EnsemblMetazoa"/>
        </authorList>
    </citation>
    <scope>IDENTIFICATION</scope>
</reference>
<dbReference type="InterPro" id="IPR040676">
    <property type="entry name" value="DUF5641"/>
</dbReference>
<dbReference type="AlphaFoldDB" id="T1IKR1"/>